<feature type="region of interest" description="Disordered" evidence="1">
    <location>
        <begin position="529"/>
        <end position="565"/>
    </location>
</feature>
<gene>
    <name evidence="2" type="ORF">DFR68_1201</name>
</gene>
<feature type="region of interest" description="Disordered" evidence="1">
    <location>
        <begin position="127"/>
        <end position="160"/>
    </location>
</feature>
<feature type="compositionally biased region" description="Low complexity" evidence="1">
    <location>
        <begin position="127"/>
        <end position="136"/>
    </location>
</feature>
<name>A0A370GM94_9NOCA</name>
<feature type="compositionally biased region" description="Low complexity" evidence="1">
    <location>
        <begin position="143"/>
        <end position="159"/>
    </location>
</feature>
<protein>
    <submittedName>
        <fullName evidence="2">Excreted virulence factor EspC (Type VII ESX diderm)</fullName>
    </submittedName>
</protein>
<feature type="region of interest" description="Disordered" evidence="1">
    <location>
        <begin position="88"/>
        <end position="112"/>
    </location>
</feature>
<dbReference type="InterPro" id="IPR022536">
    <property type="entry name" value="EspC"/>
</dbReference>
<evidence type="ECO:0000313" key="2">
    <source>
        <dbReference type="EMBL" id="RDI43534.1"/>
    </source>
</evidence>
<dbReference type="Pfam" id="PF10824">
    <property type="entry name" value="T7SS_ESX_EspC"/>
    <property type="match status" value="1"/>
</dbReference>
<organism evidence="2 3">
    <name type="scientific">Nocardia mexicana</name>
    <dbReference type="NCBI Taxonomy" id="279262"/>
    <lineage>
        <taxon>Bacteria</taxon>
        <taxon>Bacillati</taxon>
        <taxon>Actinomycetota</taxon>
        <taxon>Actinomycetes</taxon>
        <taxon>Mycobacteriales</taxon>
        <taxon>Nocardiaceae</taxon>
        <taxon>Nocardia</taxon>
    </lineage>
</organism>
<keyword evidence="3" id="KW-1185">Reference proteome</keyword>
<dbReference type="AlphaFoldDB" id="A0A370GM94"/>
<evidence type="ECO:0000256" key="1">
    <source>
        <dbReference type="SAM" id="MobiDB-lite"/>
    </source>
</evidence>
<reference evidence="2 3" key="1">
    <citation type="submission" date="2018-07" db="EMBL/GenBank/DDBJ databases">
        <title>Genomic Encyclopedia of Type Strains, Phase IV (KMG-IV): sequencing the most valuable type-strain genomes for metagenomic binning, comparative biology and taxonomic classification.</title>
        <authorList>
            <person name="Goeker M."/>
        </authorList>
    </citation>
    <scope>NUCLEOTIDE SEQUENCE [LARGE SCALE GENOMIC DNA]</scope>
    <source>
        <strain evidence="2 3">DSM 44952</strain>
    </source>
</reference>
<dbReference type="EMBL" id="QQAZ01000020">
    <property type="protein sequence ID" value="RDI43534.1"/>
    <property type="molecule type" value="Genomic_DNA"/>
</dbReference>
<comment type="caution">
    <text evidence="2">The sequence shown here is derived from an EMBL/GenBank/DDBJ whole genome shotgun (WGS) entry which is preliminary data.</text>
</comment>
<proteinExistence type="predicted"/>
<dbReference type="GO" id="GO:0009306">
    <property type="term" value="P:protein secretion"/>
    <property type="evidence" value="ECO:0007669"/>
    <property type="project" value="InterPro"/>
</dbReference>
<sequence length="565" mass="60419">MYERLEVDPQALREAAEQHREVARDIRAWSEPPTEWLASFEDQFGKVADSIRQALEVYYEARHRAGTALANDHDDTADRLMDSADSYEQVDDDGASSIRRASHGAEQPGPMLDAKLSESGVVAAAPAGSGDAVGAGTPPTAEGALLPSTASSAGAPAGRSAERRYASKQFTVVEEPDSSVGPLMPVAVVYTPFASAVSGATDKAAGLPHVVGDPGCEDLIVARTLLRSVLAAVDPAVVGLSWAVSVMRGDVGARVFITSSEARGWVPAGLFLPREVSTPWVWDDFLGTETSGGPGSAWEGIDDPARVLVEFGLRWGSKVGARLSALASSRSVDPTMRSHFADAAMEGPVPPAPDIDLRVPGPGTVDRLGLAGSEQVLERLVMPSDTQIQSRCLELAIDAHTRVGRTWPNPAEAYALPARRERILGRVRADRPVPPHWWEELRDSDDLLVAWMTSMRIDPSRIDLGELRADDDSLLRAAAFERRCNELVLLLGEEPTRQCLRDSVYAYGQIVNHPLLAAASSAVPSGTAARHTVQNAADEPPTVAAVTSHRQSAASPSDHPLPYRD</sequence>
<dbReference type="Proteomes" id="UP000255355">
    <property type="component" value="Unassembled WGS sequence"/>
</dbReference>
<accession>A0A370GM94</accession>
<evidence type="ECO:0000313" key="3">
    <source>
        <dbReference type="Proteomes" id="UP000255355"/>
    </source>
</evidence>